<reference evidence="9 10" key="1">
    <citation type="submission" date="2019-01" db="EMBL/GenBank/DDBJ databases">
        <title>Genome sequences of marine Pseudoalteromonas species.</title>
        <authorList>
            <person name="Boraston A.B."/>
            <person name="Hehemann J.-H."/>
            <person name="Vickers C.J."/>
            <person name="Salama-Alber O."/>
            <person name="Abe K."/>
            <person name="Hettle A.J."/>
        </authorList>
    </citation>
    <scope>NUCLEOTIDE SEQUENCE [LARGE SCALE GENOMIC DNA]</scope>
    <source>
        <strain evidence="9 10">PS42</strain>
    </source>
</reference>
<dbReference type="EC" id="2.7.11.1" evidence="1"/>
<dbReference type="PROSITE" id="PS50005">
    <property type="entry name" value="TPR"/>
    <property type="match status" value="1"/>
</dbReference>
<dbReference type="PANTHER" id="PTHR43671">
    <property type="entry name" value="SERINE/THREONINE-PROTEIN KINASE NEK"/>
    <property type="match status" value="1"/>
</dbReference>
<sequence>MFKLEEHYHKLNVLAQGGMSKVYLATDLKLDRQVALKVIDLSSSVTDQILLEAKLLACFNHPNIVQIYKTIQYGEQLVLEMEYVKGTTLERLLKKQVLTAQEKLALLIDISEGLLTIHQQNILHLDLKPSNVLVNESGSAKIADFGISQIKDTLQSEENMSFGSLTAMSPEQLNDQPLDFRSDLFSFGLIAYQLFANQHPYSAQSSDLTNKSIAEQIKNNKCSANACAITGIPEPLGLLINRLLSYNVKHRPSSCVEVTDELKRILLSLNGNSETISMADIHLASKHKQRNKWGIFALLSCITISLLSVSIWYWQANKPKTYVAVLPVEFSKTTKLLDAQKQVLNLAINDAIAHYLLNHSDYALISKTEIRQTQKLLGKDTNLATLGQALNSDQLLVTHLDCTPLSCDINLSLLNGGNATLIREERSASDTENYMGIYNLASSFVEKLYTGNVASRQTLKKESEFLDQYVNLVRVVSNNSRDAESLMADAENLILHSPEFTPLYPLYRKIVLRQYDKTHDPEIIKKLKQTLNTLPRTYRNSAAYLIDMLEVHQHVKDKYNAEIVIQKIQESDLEEFQKQTLLAIYYKRNGDLARSLTHAKLAYKIRPTLVATRNLAIAHLMQGNNQKAAEYLSKILTYTPNDFITLQTLADISLLSGDLAEAEINYQRLISAGTAISSTYSNYSIVLSLKGELKDALHHAQKAAELSSINSTQQLNLADILYMLDKKELAFDIYKKIDRQIADDTQIVELLLEKAQAQVHLNKGQEAMISIDRALAQSSELSEVYFVKAMIQAILGEKYSAVASVEQSIKKGWSPTFYRLGWFKPLCTESKFQKLLGKENYDSLCT</sequence>
<organism evidence="9 10">
    <name type="scientific">Pseudoalteromonas fuliginea</name>
    <dbReference type="NCBI Taxonomy" id="1872678"/>
    <lineage>
        <taxon>Bacteria</taxon>
        <taxon>Pseudomonadati</taxon>
        <taxon>Pseudomonadota</taxon>
        <taxon>Gammaproteobacteria</taxon>
        <taxon>Alteromonadales</taxon>
        <taxon>Pseudoalteromonadaceae</taxon>
        <taxon>Pseudoalteromonas</taxon>
    </lineage>
</organism>
<evidence type="ECO:0000256" key="1">
    <source>
        <dbReference type="ARBA" id="ARBA00012513"/>
    </source>
</evidence>
<dbReference type="RefSeq" id="WP_149613999.1">
    <property type="nucleotide sequence ID" value="NZ_SEUK01000046.1"/>
</dbReference>
<evidence type="ECO:0000313" key="10">
    <source>
        <dbReference type="Proteomes" id="UP000324162"/>
    </source>
</evidence>
<evidence type="ECO:0000256" key="3">
    <source>
        <dbReference type="ARBA" id="ARBA00022741"/>
    </source>
</evidence>
<dbReference type="Proteomes" id="UP000324162">
    <property type="component" value="Unassembled WGS sequence"/>
</dbReference>
<accession>A0AB73BIK4</accession>
<keyword evidence="4 9" id="KW-0418">Kinase</keyword>
<protein>
    <recommendedName>
        <fullName evidence="1">non-specific serine/threonine protein kinase</fullName>
        <ecNumber evidence="1">2.7.11.1</ecNumber>
    </recommendedName>
</protein>
<dbReference type="PROSITE" id="PS00108">
    <property type="entry name" value="PROTEIN_KINASE_ST"/>
    <property type="match status" value="1"/>
</dbReference>
<feature type="repeat" description="TPR" evidence="6">
    <location>
        <begin position="609"/>
        <end position="642"/>
    </location>
</feature>
<evidence type="ECO:0000256" key="2">
    <source>
        <dbReference type="ARBA" id="ARBA00022679"/>
    </source>
</evidence>
<evidence type="ECO:0000256" key="7">
    <source>
        <dbReference type="SAM" id="Phobius"/>
    </source>
</evidence>
<feature type="transmembrane region" description="Helical" evidence="7">
    <location>
        <begin position="293"/>
        <end position="314"/>
    </location>
</feature>
<dbReference type="SMART" id="SM00028">
    <property type="entry name" value="TPR"/>
    <property type="match status" value="5"/>
</dbReference>
<keyword evidence="5" id="KW-0067">ATP-binding</keyword>
<gene>
    <name evidence="9" type="ORF">EU508_07695</name>
</gene>
<dbReference type="Gene3D" id="1.25.40.10">
    <property type="entry name" value="Tetratricopeptide repeat domain"/>
    <property type="match status" value="1"/>
</dbReference>
<dbReference type="Pfam" id="PF00069">
    <property type="entry name" value="Pkinase"/>
    <property type="match status" value="1"/>
</dbReference>
<dbReference type="InterPro" id="IPR050660">
    <property type="entry name" value="NEK_Ser/Thr_kinase"/>
</dbReference>
<dbReference type="CDD" id="cd14014">
    <property type="entry name" value="STKc_PknB_like"/>
    <property type="match status" value="1"/>
</dbReference>
<dbReference type="InterPro" id="IPR008271">
    <property type="entry name" value="Ser/Thr_kinase_AS"/>
</dbReference>
<keyword evidence="7" id="KW-0812">Transmembrane</keyword>
<dbReference type="SUPFAM" id="SSF48452">
    <property type="entry name" value="TPR-like"/>
    <property type="match status" value="2"/>
</dbReference>
<keyword evidence="2" id="KW-0808">Transferase</keyword>
<keyword evidence="7" id="KW-1133">Transmembrane helix</keyword>
<feature type="domain" description="Protein kinase" evidence="8">
    <location>
        <begin position="8"/>
        <end position="267"/>
    </location>
</feature>
<evidence type="ECO:0000256" key="4">
    <source>
        <dbReference type="ARBA" id="ARBA00022777"/>
    </source>
</evidence>
<dbReference type="GO" id="GO:0005524">
    <property type="term" value="F:ATP binding"/>
    <property type="evidence" value="ECO:0007669"/>
    <property type="project" value="UniProtKB-KW"/>
</dbReference>
<comment type="caution">
    <text evidence="9">The sequence shown here is derived from an EMBL/GenBank/DDBJ whole genome shotgun (WGS) entry which is preliminary data.</text>
</comment>
<dbReference type="PANTHER" id="PTHR43671:SF13">
    <property type="entry name" value="SERINE_THREONINE-PROTEIN KINASE NEK2"/>
    <property type="match status" value="1"/>
</dbReference>
<dbReference type="EMBL" id="SEUK01000046">
    <property type="protein sequence ID" value="KAA1161697.1"/>
    <property type="molecule type" value="Genomic_DNA"/>
</dbReference>
<dbReference type="InterPro" id="IPR011009">
    <property type="entry name" value="Kinase-like_dom_sf"/>
</dbReference>
<dbReference type="SMART" id="SM00220">
    <property type="entry name" value="S_TKc"/>
    <property type="match status" value="1"/>
</dbReference>
<dbReference type="InterPro" id="IPR019734">
    <property type="entry name" value="TPR_rpt"/>
</dbReference>
<dbReference type="InterPro" id="IPR000719">
    <property type="entry name" value="Prot_kinase_dom"/>
</dbReference>
<dbReference type="AlphaFoldDB" id="A0AB73BIK4"/>
<dbReference type="Gene3D" id="1.10.510.10">
    <property type="entry name" value="Transferase(Phosphotransferase) domain 1"/>
    <property type="match status" value="1"/>
</dbReference>
<keyword evidence="7" id="KW-0472">Membrane</keyword>
<dbReference type="GO" id="GO:0004674">
    <property type="term" value="F:protein serine/threonine kinase activity"/>
    <property type="evidence" value="ECO:0007669"/>
    <property type="project" value="UniProtKB-EC"/>
</dbReference>
<proteinExistence type="predicted"/>
<keyword evidence="3" id="KW-0547">Nucleotide-binding</keyword>
<evidence type="ECO:0000313" key="9">
    <source>
        <dbReference type="EMBL" id="KAA1161697.1"/>
    </source>
</evidence>
<dbReference type="InterPro" id="IPR011990">
    <property type="entry name" value="TPR-like_helical_dom_sf"/>
</dbReference>
<evidence type="ECO:0000256" key="5">
    <source>
        <dbReference type="ARBA" id="ARBA00022840"/>
    </source>
</evidence>
<evidence type="ECO:0000256" key="6">
    <source>
        <dbReference type="PROSITE-ProRule" id="PRU00339"/>
    </source>
</evidence>
<name>A0AB73BIK4_9GAMM</name>
<dbReference type="SUPFAM" id="SSF56112">
    <property type="entry name" value="Protein kinase-like (PK-like)"/>
    <property type="match status" value="1"/>
</dbReference>
<dbReference type="PROSITE" id="PS50011">
    <property type="entry name" value="PROTEIN_KINASE_DOM"/>
    <property type="match status" value="1"/>
</dbReference>
<keyword evidence="6" id="KW-0802">TPR repeat</keyword>
<evidence type="ECO:0000259" key="8">
    <source>
        <dbReference type="PROSITE" id="PS50011"/>
    </source>
</evidence>